<dbReference type="CDD" id="cd00170">
    <property type="entry name" value="SEC14"/>
    <property type="match status" value="1"/>
</dbReference>
<dbReference type="AlphaFoldDB" id="A0A8D8LIC9"/>
<dbReference type="SUPFAM" id="SSF46938">
    <property type="entry name" value="CRAL/TRIO N-terminal domain"/>
    <property type="match status" value="1"/>
</dbReference>
<dbReference type="InterPro" id="IPR001251">
    <property type="entry name" value="CRAL-TRIO_dom"/>
</dbReference>
<dbReference type="Gene3D" id="1.20.5.1200">
    <property type="entry name" value="Alpha-tocopherol transfer"/>
    <property type="match status" value="1"/>
</dbReference>
<dbReference type="GO" id="GO:0016020">
    <property type="term" value="C:membrane"/>
    <property type="evidence" value="ECO:0007669"/>
    <property type="project" value="TreeGrafter"/>
</dbReference>
<protein>
    <submittedName>
        <fullName evidence="2">Clavesin-1</fullName>
    </submittedName>
</protein>
<accession>A0A8D8LIC9</accession>
<dbReference type="EMBL" id="HBUF01211392">
    <property type="protein sequence ID" value="CAG6665688.1"/>
    <property type="molecule type" value="Transcribed_RNA"/>
</dbReference>
<dbReference type="InterPro" id="IPR036865">
    <property type="entry name" value="CRAL-TRIO_dom_sf"/>
</dbReference>
<dbReference type="PRINTS" id="PR00180">
    <property type="entry name" value="CRETINALDHBP"/>
</dbReference>
<dbReference type="InterPro" id="IPR036273">
    <property type="entry name" value="CRAL/TRIO_N_dom_sf"/>
</dbReference>
<dbReference type="Gene3D" id="3.40.525.10">
    <property type="entry name" value="CRAL-TRIO lipid binding domain"/>
    <property type="match status" value="1"/>
</dbReference>
<feature type="domain" description="CRAL-TRIO" evidence="1">
    <location>
        <begin position="116"/>
        <end position="280"/>
    </location>
</feature>
<evidence type="ECO:0000259" key="1">
    <source>
        <dbReference type="PROSITE" id="PS50191"/>
    </source>
</evidence>
<dbReference type="SMART" id="SM00516">
    <property type="entry name" value="SEC14"/>
    <property type="match status" value="1"/>
</dbReference>
<name>A0A8D8LIC9_9HEMI</name>
<dbReference type="PANTHER" id="PTHR10174:SF120">
    <property type="entry name" value="CELLULAR RETINALDEHYDE BINDING PROTEIN"/>
    <property type="match status" value="1"/>
</dbReference>
<evidence type="ECO:0000313" key="2">
    <source>
        <dbReference type="EMBL" id="CAG6611234.1"/>
    </source>
</evidence>
<dbReference type="EMBL" id="HBUF01021060">
    <property type="protein sequence ID" value="CAG6611234.1"/>
    <property type="molecule type" value="Transcribed_RNA"/>
</dbReference>
<dbReference type="EMBL" id="HBUF01377515">
    <property type="protein sequence ID" value="CAG6728961.1"/>
    <property type="molecule type" value="Transcribed_RNA"/>
</dbReference>
<dbReference type="PANTHER" id="PTHR10174">
    <property type="entry name" value="ALPHA-TOCOPHEROL TRANSFER PROTEIN-RELATED"/>
    <property type="match status" value="1"/>
</dbReference>
<dbReference type="Pfam" id="PF00650">
    <property type="entry name" value="CRAL_TRIO"/>
    <property type="match status" value="1"/>
</dbReference>
<organism evidence="2">
    <name type="scientific">Cacopsylla melanoneura</name>
    <dbReference type="NCBI Taxonomy" id="428564"/>
    <lineage>
        <taxon>Eukaryota</taxon>
        <taxon>Metazoa</taxon>
        <taxon>Ecdysozoa</taxon>
        <taxon>Arthropoda</taxon>
        <taxon>Hexapoda</taxon>
        <taxon>Insecta</taxon>
        <taxon>Pterygota</taxon>
        <taxon>Neoptera</taxon>
        <taxon>Paraneoptera</taxon>
        <taxon>Hemiptera</taxon>
        <taxon>Sternorrhyncha</taxon>
        <taxon>Psylloidea</taxon>
        <taxon>Psyllidae</taxon>
        <taxon>Psyllinae</taxon>
        <taxon>Cacopsylla</taxon>
    </lineage>
</organism>
<dbReference type="PROSITE" id="PS50191">
    <property type="entry name" value="CRAL_TRIO"/>
    <property type="match status" value="1"/>
</dbReference>
<dbReference type="EMBL" id="HBUF01558081">
    <property type="protein sequence ID" value="CAG6760981.1"/>
    <property type="molecule type" value="Transcribed_RNA"/>
</dbReference>
<proteinExistence type="predicted"/>
<dbReference type="GO" id="GO:1902936">
    <property type="term" value="F:phosphatidylinositol bisphosphate binding"/>
    <property type="evidence" value="ECO:0007669"/>
    <property type="project" value="TreeGrafter"/>
</dbReference>
<dbReference type="Gene3D" id="1.10.8.20">
    <property type="entry name" value="N-terminal domain of phosphatidylinositol transfer protein sec14p"/>
    <property type="match status" value="1"/>
</dbReference>
<dbReference type="InterPro" id="IPR011074">
    <property type="entry name" value="CRAL/TRIO_N_dom"/>
</dbReference>
<dbReference type="SUPFAM" id="SSF52087">
    <property type="entry name" value="CRAL/TRIO domain"/>
    <property type="match status" value="1"/>
</dbReference>
<dbReference type="SMART" id="SM01100">
    <property type="entry name" value="CRAL_TRIO_N"/>
    <property type="match status" value="1"/>
</dbReference>
<sequence>MIKSQPLSHFSPLANRDTSVHVETELPYTYSVPVSVQHLARLELREDLHTLNESLTQFREWVRKSRDIRNVRTDSNFLLRFLRAKKFSLPMAQQTLLKYLNLKKRFPKGTCDLDCLDPKVNDLVNSGYLFVSPVRDTQGRRVVIAVGSNLDPYKYTEDDQFKIQMLTYETLLCDEETQVRGLTYFGDIKGVSTSHITLWSPTEFARAVKWGEQSIPARHKDVHFINVPSPIRYVYDFFLSKLSPKMKNRMRIHSNINEVHESIGSECLPKEYGGTIPMADMIESWKAELLANREVLLGLDKMEILNPDAIIGRRNAGNRINGVGESVVTGSFRRLEVD</sequence>
<reference evidence="2" key="1">
    <citation type="submission" date="2021-05" db="EMBL/GenBank/DDBJ databases">
        <authorList>
            <person name="Alioto T."/>
            <person name="Alioto T."/>
            <person name="Gomez Garrido J."/>
        </authorList>
    </citation>
    <scope>NUCLEOTIDE SEQUENCE</scope>
</reference>